<evidence type="ECO:0000313" key="2">
    <source>
        <dbReference type="Proteomes" id="UP000268059"/>
    </source>
</evidence>
<dbReference type="InParanoid" id="A0A3G9JB63"/>
<dbReference type="RefSeq" id="WP_157983072.1">
    <property type="nucleotide sequence ID" value="NZ_AP019309.1"/>
</dbReference>
<dbReference type="AlphaFoldDB" id="A0A3G9JB63"/>
<gene>
    <name evidence="1" type="ORF">SG0102_27600</name>
</gene>
<dbReference type="KEGG" id="ebm:SG0102_27600"/>
<protein>
    <submittedName>
        <fullName evidence="1">Uncharacterized protein</fullName>
    </submittedName>
</protein>
<reference evidence="1 2" key="1">
    <citation type="submission" date="2018-11" db="EMBL/GenBank/DDBJ databases">
        <title>Novel Erysipelotrichaceae bacterium isolated from small intestine of a swine.</title>
        <authorList>
            <person name="Kim J.S."/>
            <person name="Choe H."/>
            <person name="Lee Y.R."/>
            <person name="Kim K.M."/>
            <person name="Park D.S."/>
        </authorList>
    </citation>
    <scope>NUCLEOTIDE SEQUENCE [LARGE SCALE GENOMIC DNA]</scope>
    <source>
        <strain evidence="1 2">SG0102</strain>
    </source>
</reference>
<dbReference type="EMBL" id="AP019309">
    <property type="protein sequence ID" value="BBH27826.1"/>
    <property type="molecule type" value="Genomic_DNA"/>
</dbReference>
<proteinExistence type="predicted"/>
<name>A0A3G9JB63_9FIRM</name>
<evidence type="ECO:0000313" key="1">
    <source>
        <dbReference type="EMBL" id="BBH27826.1"/>
    </source>
</evidence>
<organism evidence="1 2">
    <name type="scientific">Intestinibaculum porci</name>
    <dbReference type="NCBI Taxonomy" id="2487118"/>
    <lineage>
        <taxon>Bacteria</taxon>
        <taxon>Bacillati</taxon>
        <taxon>Bacillota</taxon>
        <taxon>Erysipelotrichia</taxon>
        <taxon>Erysipelotrichales</taxon>
        <taxon>Erysipelotrichaceae</taxon>
        <taxon>Intestinibaculum</taxon>
    </lineage>
</organism>
<sequence>MKFSALKNLSYTNVRKFFHDLMYKPSDRDSFDINDEIQNIEDTIYTNK</sequence>
<keyword evidence="2" id="KW-1185">Reference proteome</keyword>
<dbReference type="Proteomes" id="UP000268059">
    <property type="component" value="Chromosome"/>
</dbReference>
<accession>A0A3G9JB63</accession>